<evidence type="ECO:0000256" key="5">
    <source>
        <dbReference type="SAM" id="Phobius"/>
    </source>
</evidence>
<keyword evidence="2 5" id="KW-0812">Transmembrane</keyword>
<dbReference type="Pfam" id="PF04479">
    <property type="entry name" value="RTA1"/>
    <property type="match status" value="1"/>
</dbReference>
<evidence type="ECO:0000256" key="1">
    <source>
        <dbReference type="ARBA" id="ARBA00004141"/>
    </source>
</evidence>
<feature type="transmembrane region" description="Helical" evidence="5">
    <location>
        <begin position="83"/>
        <end position="102"/>
    </location>
</feature>
<keyword evidence="3 5" id="KW-1133">Transmembrane helix</keyword>
<evidence type="ECO:0000256" key="4">
    <source>
        <dbReference type="ARBA" id="ARBA00023136"/>
    </source>
</evidence>
<dbReference type="EMBL" id="JAUTXT010000015">
    <property type="protein sequence ID" value="KAK3675355.1"/>
    <property type="molecule type" value="Genomic_DNA"/>
</dbReference>
<feature type="transmembrane region" description="Helical" evidence="5">
    <location>
        <begin position="123"/>
        <end position="145"/>
    </location>
</feature>
<feature type="transmembrane region" description="Helical" evidence="5">
    <location>
        <begin position="48"/>
        <end position="71"/>
    </location>
</feature>
<feature type="transmembrane region" description="Helical" evidence="5">
    <location>
        <begin position="157"/>
        <end position="181"/>
    </location>
</feature>
<keyword evidence="7" id="KW-1185">Reference proteome</keyword>
<dbReference type="Proteomes" id="UP001274830">
    <property type="component" value="Unassembled WGS sequence"/>
</dbReference>
<organism evidence="6 7">
    <name type="scientific">Recurvomyces mirabilis</name>
    <dbReference type="NCBI Taxonomy" id="574656"/>
    <lineage>
        <taxon>Eukaryota</taxon>
        <taxon>Fungi</taxon>
        <taxon>Dikarya</taxon>
        <taxon>Ascomycota</taxon>
        <taxon>Pezizomycotina</taxon>
        <taxon>Dothideomycetes</taxon>
        <taxon>Dothideomycetidae</taxon>
        <taxon>Mycosphaerellales</taxon>
        <taxon>Teratosphaeriaceae</taxon>
        <taxon>Recurvomyces</taxon>
    </lineage>
</organism>
<gene>
    <name evidence="6" type="ORF">LTR78_004865</name>
</gene>
<comment type="subcellular location">
    <subcellularLocation>
        <location evidence="1">Membrane</location>
        <topology evidence="1">Multi-pass membrane protein</topology>
    </subcellularLocation>
</comment>
<proteinExistence type="predicted"/>
<evidence type="ECO:0000256" key="2">
    <source>
        <dbReference type="ARBA" id="ARBA00022692"/>
    </source>
</evidence>
<dbReference type="PANTHER" id="PTHR31465:SF15">
    <property type="entry name" value="LIPID TRANSPORTER ATNI-RELATED"/>
    <property type="match status" value="1"/>
</dbReference>
<accession>A0AAE0WPG3</accession>
<comment type="caution">
    <text evidence="6">The sequence shown here is derived from an EMBL/GenBank/DDBJ whole genome shotgun (WGS) entry which is preliminary data.</text>
</comment>
<protein>
    <recommendedName>
        <fullName evidence="8">RTA1 domain protein</fullName>
    </recommendedName>
</protein>
<feature type="transmembrane region" description="Helical" evidence="5">
    <location>
        <begin position="23"/>
        <end position="41"/>
    </location>
</feature>
<dbReference type="GO" id="GO:0016020">
    <property type="term" value="C:membrane"/>
    <property type="evidence" value="ECO:0007669"/>
    <property type="project" value="UniProtKB-SubCell"/>
</dbReference>
<evidence type="ECO:0000313" key="7">
    <source>
        <dbReference type="Proteomes" id="UP001274830"/>
    </source>
</evidence>
<feature type="transmembrane region" description="Helical" evidence="5">
    <location>
        <begin position="237"/>
        <end position="257"/>
    </location>
</feature>
<reference evidence="6" key="1">
    <citation type="submission" date="2023-07" db="EMBL/GenBank/DDBJ databases">
        <title>Black Yeasts Isolated from many extreme environments.</title>
        <authorList>
            <person name="Coleine C."/>
            <person name="Stajich J.E."/>
            <person name="Selbmann L."/>
        </authorList>
    </citation>
    <scope>NUCLEOTIDE SEQUENCE</scope>
    <source>
        <strain evidence="6">CCFEE 5485</strain>
    </source>
</reference>
<sequence>MTQQCAALTADNTNWGFCPNLPAAYLFAILFGLTLIAHIVQMIWQRKWYCWVVCLSAAMQVATYVLRILSIKSPANEGYYSEWFVLILVAPVFANAFVYMAMGRMVYNFTIKGSVYGIRAWHFGLIFVCLDVLALFVQIGGAAIASSTQTDTKTIMLGLHVYMGGIGFQQLCIFAFLGLSARLHMQLRSQPVSPQRRTAFRLLYVMYAVVGLITLRIIFRLIEYSRGLQSTIPLHEAYQYTLDSLPMLIALVLLNIAHPGTLMPGKECNMPGRKQRKLMKKEGRQAKGRAEEYFLTRESPYRPVSRTNTYMRMAQV</sequence>
<evidence type="ECO:0000313" key="6">
    <source>
        <dbReference type="EMBL" id="KAK3675355.1"/>
    </source>
</evidence>
<evidence type="ECO:0008006" key="8">
    <source>
        <dbReference type="Google" id="ProtNLM"/>
    </source>
</evidence>
<keyword evidence="4 5" id="KW-0472">Membrane</keyword>
<dbReference type="PANTHER" id="PTHR31465">
    <property type="entry name" value="PROTEIN RTA1-RELATED"/>
    <property type="match status" value="1"/>
</dbReference>
<name>A0AAE0WPG3_9PEZI</name>
<feature type="transmembrane region" description="Helical" evidence="5">
    <location>
        <begin position="202"/>
        <end position="222"/>
    </location>
</feature>
<dbReference type="InterPro" id="IPR007568">
    <property type="entry name" value="RTA1"/>
</dbReference>
<dbReference type="AlphaFoldDB" id="A0AAE0WPG3"/>
<evidence type="ECO:0000256" key="3">
    <source>
        <dbReference type="ARBA" id="ARBA00022989"/>
    </source>
</evidence>